<name>A0ABW1ZES8_9DEIO</name>
<evidence type="ECO:0000259" key="2">
    <source>
        <dbReference type="Pfam" id="PF18222"/>
    </source>
</evidence>
<dbReference type="Pfam" id="PF18222">
    <property type="entry name" value="PilN_bio_d"/>
    <property type="match status" value="1"/>
</dbReference>
<feature type="domain" description="PilN biogenesis protein dimerization" evidence="2">
    <location>
        <begin position="109"/>
        <end position="209"/>
    </location>
</feature>
<dbReference type="InterPro" id="IPR052534">
    <property type="entry name" value="Extracell_DNA_Util/SecSys_Comp"/>
</dbReference>
<feature type="compositionally biased region" description="Low complexity" evidence="1">
    <location>
        <begin position="213"/>
        <end position="235"/>
    </location>
</feature>
<protein>
    <submittedName>
        <fullName evidence="3">PilN domain-containing protein</fullName>
    </submittedName>
</protein>
<dbReference type="Proteomes" id="UP001596317">
    <property type="component" value="Unassembled WGS sequence"/>
</dbReference>
<accession>A0ABW1ZES8</accession>
<sequence>MPLGLALRGWAAVVEINLLPQQYRKQAEPNAWIPAAIGVAAITGLALLAGEIATGTRAGELRKQLDALNGDATALAPANAEFVRLTQQKTQLEQVTNVSQQLRSSKTYWTNDLAAFTAQLPQGSGVALQSMSIKALDASALSTLQQTGIYTGKNVTREIDLTGNASSQQAVVNFLRTFENSPNFGVNFRNLQSDASTGRYTFSASVGIVQASAPAPADTPATPGATPAAPSAPAGTTGGNGSVN</sequence>
<evidence type="ECO:0000256" key="1">
    <source>
        <dbReference type="SAM" id="MobiDB-lite"/>
    </source>
</evidence>
<dbReference type="PANTHER" id="PTHR40278">
    <property type="entry name" value="DNA UTILIZATION PROTEIN HOFN"/>
    <property type="match status" value="1"/>
</dbReference>
<gene>
    <name evidence="3" type="ORF">ACFP90_00435</name>
</gene>
<dbReference type="EMBL" id="JBHSWB010000001">
    <property type="protein sequence ID" value="MFC6659000.1"/>
    <property type="molecule type" value="Genomic_DNA"/>
</dbReference>
<dbReference type="RefSeq" id="WP_380058094.1">
    <property type="nucleotide sequence ID" value="NZ_JBHSWB010000001.1"/>
</dbReference>
<dbReference type="PANTHER" id="PTHR40278:SF1">
    <property type="entry name" value="DNA UTILIZATION PROTEIN HOFN"/>
    <property type="match status" value="1"/>
</dbReference>
<feature type="region of interest" description="Disordered" evidence="1">
    <location>
        <begin position="213"/>
        <end position="244"/>
    </location>
</feature>
<evidence type="ECO:0000313" key="3">
    <source>
        <dbReference type="EMBL" id="MFC6659000.1"/>
    </source>
</evidence>
<comment type="caution">
    <text evidence="3">The sequence shown here is derived from an EMBL/GenBank/DDBJ whole genome shotgun (WGS) entry which is preliminary data.</text>
</comment>
<organism evidence="3 4">
    <name type="scientific">Deinococcus multiflagellatus</name>
    <dbReference type="NCBI Taxonomy" id="1656887"/>
    <lineage>
        <taxon>Bacteria</taxon>
        <taxon>Thermotogati</taxon>
        <taxon>Deinococcota</taxon>
        <taxon>Deinococci</taxon>
        <taxon>Deinococcales</taxon>
        <taxon>Deinococcaceae</taxon>
        <taxon>Deinococcus</taxon>
    </lineage>
</organism>
<reference evidence="4" key="1">
    <citation type="journal article" date="2019" name="Int. J. Syst. Evol. Microbiol.">
        <title>The Global Catalogue of Microorganisms (GCM) 10K type strain sequencing project: providing services to taxonomists for standard genome sequencing and annotation.</title>
        <authorList>
            <consortium name="The Broad Institute Genomics Platform"/>
            <consortium name="The Broad Institute Genome Sequencing Center for Infectious Disease"/>
            <person name="Wu L."/>
            <person name="Ma J."/>
        </authorList>
    </citation>
    <scope>NUCLEOTIDE SEQUENCE [LARGE SCALE GENOMIC DNA]</scope>
    <source>
        <strain evidence="4">CCUG 63830</strain>
    </source>
</reference>
<keyword evidence="4" id="KW-1185">Reference proteome</keyword>
<dbReference type="InterPro" id="IPR040888">
    <property type="entry name" value="PilN_bio_d"/>
</dbReference>
<dbReference type="Gene3D" id="3.30.70.2830">
    <property type="match status" value="1"/>
</dbReference>
<proteinExistence type="predicted"/>
<evidence type="ECO:0000313" key="4">
    <source>
        <dbReference type="Proteomes" id="UP001596317"/>
    </source>
</evidence>